<dbReference type="AlphaFoldDB" id="A0AAV7G8F0"/>
<proteinExistence type="predicted"/>
<organism evidence="1 2">
    <name type="scientific">Dendrobium chrysotoxum</name>
    <name type="common">Orchid</name>
    <dbReference type="NCBI Taxonomy" id="161865"/>
    <lineage>
        <taxon>Eukaryota</taxon>
        <taxon>Viridiplantae</taxon>
        <taxon>Streptophyta</taxon>
        <taxon>Embryophyta</taxon>
        <taxon>Tracheophyta</taxon>
        <taxon>Spermatophyta</taxon>
        <taxon>Magnoliopsida</taxon>
        <taxon>Liliopsida</taxon>
        <taxon>Asparagales</taxon>
        <taxon>Orchidaceae</taxon>
        <taxon>Epidendroideae</taxon>
        <taxon>Malaxideae</taxon>
        <taxon>Dendrobiinae</taxon>
        <taxon>Dendrobium</taxon>
    </lineage>
</organism>
<sequence length="150" mass="17773">MEIKMYVWSEVLNQGYISLSRDAGGGGRERERERPEGFYKVENSHLWGNFFFFPSKRFLFHKILNFSRKKLKCISSKMPLILPAIFSAENNERESHLKWFGHIKHRPFNDLIRRVDVLDLTNRMKGSDRPKNILDIMKKKNSYNQSHVVG</sequence>
<keyword evidence="2" id="KW-1185">Reference proteome</keyword>
<accession>A0AAV7G8F0</accession>
<dbReference type="EMBL" id="JAGFBR010000017">
    <property type="protein sequence ID" value="KAH0452666.1"/>
    <property type="molecule type" value="Genomic_DNA"/>
</dbReference>
<comment type="caution">
    <text evidence="1">The sequence shown here is derived from an EMBL/GenBank/DDBJ whole genome shotgun (WGS) entry which is preliminary data.</text>
</comment>
<dbReference type="Proteomes" id="UP000775213">
    <property type="component" value="Unassembled WGS sequence"/>
</dbReference>
<evidence type="ECO:0000313" key="2">
    <source>
        <dbReference type="Proteomes" id="UP000775213"/>
    </source>
</evidence>
<name>A0AAV7G8F0_DENCH</name>
<evidence type="ECO:0000313" key="1">
    <source>
        <dbReference type="EMBL" id="KAH0452666.1"/>
    </source>
</evidence>
<gene>
    <name evidence="1" type="ORF">IEQ34_019965</name>
</gene>
<protein>
    <submittedName>
        <fullName evidence="1">Uncharacterized protein</fullName>
    </submittedName>
</protein>
<reference evidence="1 2" key="1">
    <citation type="journal article" date="2021" name="Hortic Res">
        <title>Chromosome-scale assembly of the Dendrobium chrysotoxum genome enhances the understanding of orchid evolution.</title>
        <authorList>
            <person name="Zhang Y."/>
            <person name="Zhang G.Q."/>
            <person name="Zhang D."/>
            <person name="Liu X.D."/>
            <person name="Xu X.Y."/>
            <person name="Sun W.H."/>
            <person name="Yu X."/>
            <person name="Zhu X."/>
            <person name="Wang Z.W."/>
            <person name="Zhao X."/>
            <person name="Zhong W.Y."/>
            <person name="Chen H."/>
            <person name="Yin W.L."/>
            <person name="Huang T."/>
            <person name="Niu S.C."/>
            <person name="Liu Z.J."/>
        </authorList>
    </citation>
    <scope>NUCLEOTIDE SEQUENCE [LARGE SCALE GENOMIC DNA]</scope>
    <source>
        <strain evidence="1">Lindl</strain>
    </source>
</reference>